<evidence type="ECO:0000313" key="2">
    <source>
        <dbReference type="EMBL" id="GGT96817.1"/>
    </source>
</evidence>
<dbReference type="AlphaFoldDB" id="A0A918HQS0"/>
<reference evidence="2" key="2">
    <citation type="submission" date="2020-09" db="EMBL/GenBank/DDBJ databases">
        <authorList>
            <person name="Sun Q."/>
            <person name="Ohkuma M."/>
        </authorList>
    </citation>
    <scope>NUCLEOTIDE SEQUENCE</scope>
    <source>
        <strain evidence="2">JCM 4125</strain>
    </source>
</reference>
<organism evidence="2 3">
    <name type="scientific">Streptomyces phaeofaciens</name>
    <dbReference type="NCBI Taxonomy" id="68254"/>
    <lineage>
        <taxon>Bacteria</taxon>
        <taxon>Bacillati</taxon>
        <taxon>Actinomycetota</taxon>
        <taxon>Actinomycetes</taxon>
        <taxon>Kitasatosporales</taxon>
        <taxon>Streptomycetaceae</taxon>
        <taxon>Streptomyces</taxon>
    </lineage>
</organism>
<dbReference type="EMBL" id="BMSA01000052">
    <property type="protein sequence ID" value="GGT96817.1"/>
    <property type="molecule type" value="Genomic_DNA"/>
</dbReference>
<evidence type="ECO:0000256" key="1">
    <source>
        <dbReference type="SAM" id="MobiDB-lite"/>
    </source>
</evidence>
<feature type="region of interest" description="Disordered" evidence="1">
    <location>
        <begin position="1"/>
        <end position="77"/>
    </location>
</feature>
<proteinExistence type="predicted"/>
<keyword evidence="3" id="KW-1185">Reference proteome</keyword>
<evidence type="ECO:0000313" key="3">
    <source>
        <dbReference type="Proteomes" id="UP000646776"/>
    </source>
</evidence>
<feature type="compositionally biased region" description="Polar residues" evidence="1">
    <location>
        <begin position="1"/>
        <end position="33"/>
    </location>
</feature>
<sequence>MAHFFSYTSCQEGSGDTNARTGTAGRASSSGAQAVTWRAGRGPGGERPLSVECPPRSGVSAAYRRPQDGAGGGLDDDDAVGLIRRAAAAADAPDCPPALLAASADMDALSVAEEAGLVRLESGRVGHSPS</sequence>
<name>A0A918HQS0_9ACTN</name>
<gene>
    <name evidence="2" type="ORF">GCM10010226_87950</name>
</gene>
<dbReference type="Proteomes" id="UP000646776">
    <property type="component" value="Unassembled WGS sequence"/>
</dbReference>
<comment type="caution">
    <text evidence="2">The sequence shown here is derived from an EMBL/GenBank/DDBJ whole genome shotgun (WGS) entry which is preliminary data.</text>
</comment>
<reference evidence="2" key="1">
    <citation type="journal article" date="2014" name="Int. J. Syst. Evol. Microbiol.">
        <title>Complete genome sequence of Corynebacterium casei LMG S-19264T (=DSM 44701T), isolated from a smear-ripened cheese.</title>
        <authorList>
            <consortium name="US DOE Joint Genome Institute (JGI-PGF)"/>
            <person name="Walter F."/>
            <person name="Albersmeier A."/>
            <person name="Kalinowski J."/>
            <person name="Ruckert C."/>
        </authorList>
    </citation>
    <scope>NUCLEOTIDE SEQUENCE</scope>
    <source>
        <strain evidence="2">JCM 4125</strain>
    </source>
</reference>
<accession>A0A918HQS0</accession>
<protein>
    <submittedName>
        <fullName evidence="2">Uncharacterized protein</fullName>
    </submittedName>
</protein>